<sequence>MNRFLNAVLFMLYAVLNTANAADIKTSKFYDVYKSEVAGYSGKAVITKINQFINSFPYKDDVFTYNTENHWASPSEYIKNKGGDCEDSAMMKALLLKKQGVKTVYVRFNKRNTNHVALVAIAENRLWLLDDKKPYVITKQLAKKLKLQFFKVKGHHLKEKIFSHIPTIALVGGKPTSLSGNSVQIATAMDY</sequence>
<evidence type="ECO:0000313" key="4">
    <source>
        <dbReference type="Proteomes" id="UP000664835"/>
    </source>
</evidence>
<evidence type="ECO:0000256" key="1">
    <source>
        <dbReference type="SAM" id="SignalP"/>
    </source>
</evidence>
<name>A0ABS3Q723_9GAMM</name>
<dbReference type="Gene3D" id="3.10.620.30">
    <property type="match status" value="1"/>
</dbReference>
<keyword evidence="4" id="KW-1185">Reference proteome</keyword>
<feature type="chain" id="PRO_5047290288" evidence="1">
    <location>
        <begin position="22"/>
        <end position="191"/>
    </location>
</feature>
<feature type="signal peptide" evidence="1">
    <location>
        <begin position="1"/>
        <end position="21"/>
    </location>
</feature>
<dbReference type="RefSeq" id="WP_208150687.1">
    <property type="nucleotide sequence ID" value="NZ_JAGETV010000025.1"/>
</dbReference>
<dbReference type="Proteomes" id="UP000664835">
    <property type="component" value="Unassembled WGS sequence"/>
</dbReference>
<gene>
    <name evidence="3" type="ORF">J3998_10840</name>
</gene>
<evidence type="ECO:0000259" key="2">
    <source>
        <dbReference type="Pfam" id="PF04473"/>
    </source>
</evidence>
<evidence type="ECO:0000313" key="3">
    <source>
        <dbReference type="EMBL" id="MBO1928072.1"/>
    </source>
</evidence>
<dbReference type="EMBL" id="JAGETV010000025">
    <property type="protein sequence ID" value="MBO1928072.1"/>
    <property type="molecule type" value="Genomic_DNA"/>
</dbReference>
<dbReference type="Pfam" id="PF04473">
    <property type="entry name" value="DUF553"/>
    <property type="match status" value="1"/>
</dbReference>
<protein>
    <submittedName>
        <fullName evidence="3">Transglutaminase-like cysteine peptidase</fullName>
    </submittedName>
</protein>
<dbReference type="InterPro" id="IPR007562">
    <property type="entry name" value="Transglutaminase-like_domain"/>
</dbReference>
<dbReference type="PANTHER" id="PTHR39327:SF1">
    <property type="entry name" value="BLR5470 PROTEIN"/>
    <property type="match status" value="1"/>
</dbReference>
<dbReference type="InterPro" id="IPR010319">
    <property type="entry name" value="Transglutaminase-like_Cys_pept"/>
</dbReference>
<keyword evidence="1" id="KW-0732">Signal</keyword>
<comment type="caution">
    <text evidence="3">The sequence shown here is derived from an EMBL/GenBank/DDBJ whole genome shotgun (WGS) entry which is preliminary data.</text>
</comment>
<organism evidence="3 4">
    <name type="scientific">Thiomicrorhabdus marina</name>
    <dbReference type="NCBI Taxonomy" id="2818442"/>
    <lineage>
        <taxon>Bacteria</taxon>
        <taxon>Pseudomonadati</taxon>
        <taxon>Pseudomonadota</taxon>
        <taxon>Gammaproteobacteria</taxon>
        <taxon>Thiotrichales</taxon>
        <taxon>Piscirickettsiaceae</taxon>
        <taxon>Thiomicrorhabdus</taxon>
    </lineage>
</organism>
<feature type="domain" description="Transglutaminase-like" evidence="2">
    <location>
        <begin position="38"/>
        <end position="139"/>
    </location>
</feature>
<reference evidence="3 4" key="1">
    <citation type="submission" date="2021-03" db="EMBL/GenBank/DDBJ databases">
        <title>Thiomicrorhabdus sp.nov.,novel sulfur-oxidizing bacteria isolated from coastal sediment.</title>
        <authorList>
            <person name="Liu X."/>
        </authorList>
    </citation>
    <scope>NUCLEOTIDE SEQUENCE [LARGE SCALE GENOMIC DNA]</scope>
    <source>
        <strain evidence="3 4">6S2-11</strain>
    </source>
</reference>
<accession>A0ABS3Q723</accession>
<dbReference type="PANTHER" id="PTHR39327">
    <property type="match status" value="1"/>
</dbReference>
<proteinExistence type="predicted"/>